<protein>
    <submittedName>
        <fullName evidence="2">Uncharacterized protein</fullName>
    </submittedName>
</protein>
<dbReference type="EMBL" id="RSAS01000745">
    <property type="protein sequence ID" value="RRR68094.1"/>
    <property type="molecule type" value="Genomic_DNA"/>
</dbReference>
<reference evidence="2 3" key="1">
    <citation type="submission" date="2018-12" db="EMBL/GenBank/DDBJ databases">
        <title>Genome Sequence of Candidatus Viridilinea halotolerans isolated from saline sulfide-rich spring.</title>
        <authorList>
            <person name="Grouzdev D.S."/>
            <person name="Burganskaya E.I."/>
            <person name="Krutkina M.S."/>
            <person name="Sukhacheva M.V."/>
            <person name="Gorlenko V.M."/>
        </authorList>
    </citation>
    <scope>NUCLEOTIDE SEQUENCE [LARGE SCALE GENOMIC DNA]</scope>
    <source>
        <strain evidence="2">Chok-6</strain>
    </source>
</reference>
<feature type="compositionally biased region" description="Polar residues" evidence="1">
    <location>
        <begin position="13"/>
        <end position="30"/>
    </location>
</feature>
<evidence type="ECO:0000313" key="3">
    <source>
        <dbReference type="Proteomes" id="UP000280307"/>
    </source>
</evidence>
<proteinExistence type="predicted"/>
<accession>A0A426TTM7</accession>
<dbReference type="AlphaFoldDB" id="A0A426TTM7"/>
<dbReference type="Proteomes" id="UP000280307">
    <property type="component" value="Unassembled WGS sequence"/>
</dbReference>
<feature type="region of interest" description="Disordered" evidence="1">
    <location>
        <begin position="1"/>
        <end position="30"/>
    </location>
</feature>
<sequence>MNFLTAEMRRGCSASQPSSNGQKSPLRTSAPSAVTYQNSIHWYALCPAHHSPLVTRHSPLATRHSPLVTGITPVPTIQPSARRRFRCALRIGRVRRLGG</sequence>
<gene>
    <name evidence="2" type="ORF">EI684_17990</name>
</gene>
<comment type="caution">
    <text evidence="2">The sequence shown here is derived from an EMBL/GenBank/DDBJ whole genome shotgun (WGS) entry which is preliminary data.</text>
</comment>
<organism evidence="2 3">
    <name type="scientific">Candidatus Viridilinea halotolerans</name>
    <dbReference type="NCBI Taxonomy" id="2491704"/>
    <lineage>
        <taxon>Bacteria</taxon>
        <taxon>Bacillati</taxon>
        <taxon>Chloroflexota</taxon>
        <taxon>Chloroflexia</taxon>
        <taxon>Chloroflexales</taxon>
        <taxon>Chloroflexineae</taxon>
        <taxon>Oscillochloridaceae</taxon>
        <taxon>Candidatus Viridilinea</taxon>
    </lineage>
</organism>
<evidence type="ECO:0000256" key="1">
    <source>
        <dbReference type="SAM" id="MobiDB-lite"/>
    </source>
</evidence>
<name>A0A426TTM7_9CHLR</name>
<evidence type="ECO:0000313" key="2">
    <source>
        <dbReference type="EMBL" id="RRR68094.1"/>
    </source>
</evidence>